<sequence>MTARPARKAPARAAAPEAAPADRIAAAFARCRDAGEAALVTYVMGGDPDLATSKAMALACVEGGADLLEIGVPFSDPIADGPTIQGAAERALAAGATVAGVLEVARAVRARSQVPIALMGYLNPMLARGAETFAKACAEAGVDALIVPDLLPEEAEVLAAPAAAHGVKIVYLLAPTSNPARVEAAARAATGFLYFVSVTGVTGAKKAVPAEIGAQVAAVREKSPVPVVIGFGVSTPEDARALAPLADGVVVGSAIVKRIAEGGSRAARAERVRKLVASLKRALRR</sequence>
<evidence type="ECO:0000256" key="2">
    <source>
        <dbReference type="ARBA" id="ARBA00011270"/>
    </source>
</evidence>
<dbReference type="InterPro" id="IPR013785">
    <property type="entry name" value="Aldolase_TIM"/>
</dbReference>
<protein>
    <recommendedName>
        <fullName evidence="8">Tryptophan synthase alpha chain</fullName>
        <ecNumber evidence="8">4.2.1.20</ecNumber>
    </recommendedName>
</protein>
<name>A0ABM7WWQ9_9BACT</name>
<comment type="catalytic activity">
    <reaction evidence="7 8">
        <text>(1S,2R)-1-C-(indol-3-yl)glycerol 3-phosphate + L-serine = D-glyceraldehyde 3-phosphate + L-tryptophan + H2O</text>
        <dbReference type="Rhea" id="RHEA:10532"/>
        <dbReference type="ChEBI" id="CHEBI:15377"/>
        <dbReference type="ChEBI" id="CHEBI:33384"/>
        <dbReference type="ChEBI" id="CHEBI:57912"/>
        <dbReference type="ChEBI" id="CHEBI:58866"/>
        <dbReference type="ChEBI" id="CHEBI:59776"/>
        <dbReference type="EC" id="4.2.1.20"/>
    </reaction>
</comment>
<dbReference type="EC" id="4.2.1.20" evidence="8"/>
<proteinExistence type="inferred from homology"/>
<dbReference type="InterPro" id="IPR002028">
    <property type="entry name" value="Trp_synthase_suA"/>
</dbReference>
<dbReference type="HAMAP" id="MF_00131">
    <property type="entry name" value="Trp_synth_alpha"/>
    <property type="match status" value="1"/>
</dbReference>
<feature type="active site" description="Proton acceptor" evidence="8">
    <location>
        <position position="80"/>
    </location>
</feature>
<evidence type="ECO:0000256" key="1">
    <source>
        <dbReference type="ARBA" id="ARBA00004733"/>
    </source>
</evidence>
<dbReference type="EMBL" id="AP025591">
    <property type="protein sequence ID" value="BDG03955.1"/>
    <property type="molecule type" value="Genomic_DNA"/>
</dbReference>
<evidence type="ECO:0000256" key="4">
    <source>
        <dbReference type="ARBA" id="ARBA00022822"/>
    </source>
</evidence>
<keyword evidence="6 8" id="KW-0456">Lyase</keyword>
<evidence type="ECO:0000256" key="8">
    <source>
        <dbReference type="HAMAP-Rule" id="MF_00131"/>
    </source>
</evidence>
<dbReference type="InterPro" id="IPR018204">
    <property type="entry name" value="Trp_synthase_alpha_AS"/>
</dbReference>
<accession>A0ABM7WWQ9</accession>
<evidence type="ECO:0000256" key="5">
    <source>
        <dbReference type="ARBA" id="ARBA00023141"/>
    </source>
</evidence>
<evidence type="ECO:0000256" key="7">
    <source>
        <dbReference type="ARBA" id="ARBA00049047"/>
    </source>
</evidence>
<dbReference type="SUPFAM" id="SSF51366">
    <property type="entry name" value="Ribulose-phoshate binding barrel"/>
    <property type="match status" value="1"/>
</dbReference>
<evidence type="ECO:0000313" key="11">
    <source>
        <dbReference type="Proteomes" id="UP001162891"/>
    </source>
</evidence>
<dbReference type="RefSeq" id="WP_248352330.1">
    <property type="nucleotide sequence ID" value="NZ_AP025591.1"/>
</dbReference>
<evidence type="ECO:0000313" key="10">
    <source>
        <dbReference type="EMBL" id="BDG03955.1"/>
    </source>
</evidence>
<dbReference type="PROSITE" id="PS00167">
    <property type="entry name" value="TRP_SYNTHASE_ALPHA"/>
    <property type="match status" value="1"/>
</dbReference>
<gene>
    <name evidence="8 10" type="primary">trpA</name>
    <name evidence="10" type="ORF">AMOR_29510</name>
</gene>
<comment type="pathway">
    <text evidence="1 8">Amino-acid biosynthesis; L-tryptophan biosynthesis; L-tryptophan from chorismate: step 5/5.</text>
</comment>
<dbReference type="NCBIfam" id="TIGR00262">
    <property type="entry name" value="trpA"/>
    <property type="match status" value="1"/>
</dbReference>
<feature type="active site" description="Proton acceptor" evidence="8">
    <location>
        <position position="69"/>
    </location>
</feature>
<keyword evidence="5 8" id="KW-0057">Aromatic amino acid biosynthesis</keyword>
<comment type="subunit">
    <text evidence="2 8">Tetramer of two alpha and two beta chains.</text>
</comment>
<dbReference type="Pfam" id="PF00290">
    <property type="entry name" value="Trp_syntA"/>
    <property type="match status" value="1"/>
</dbReference>
<dbReference type="PANTHER" id="PTHR43406:SF1">
    <property type="entry name" value="TRYPTOPHAN SYNTHASE ALPHA CHAIN, CHLOROPLASTIC"/>
    <property type="match status" value="1"/>
</dbReference>
<reference evidence="11" key="1">
    <citation type="journal article" date="2022" name="Int. J. Syst. Evol. Microbiol.">
        <title>Anaeromyxobacter oryzae sp. nov., Anaeromyxobacter diazotrophicus sp. nov. and Anaeromyxobacter paludicola sp. nov., isolated from paddy soils.</title>
        <authorList>
            <person name="Itoh H."/>
            <person name="Xu Z."/>
            <person name="Mise K."/>
            <person name="Masuda Y."/>
            <person name="Ushijima N."/>
            <person name="Hayakawa C."/>
            <person name="Shiratori Y."/>
            <person name="Senoo K."/>
        </authorList>
    </citation>
    <scope>NUCLEOTIDE SEQUENCE [LARGE SCALE GENOMIC DNA]</scope>
    <source>
        <strain evidence="11">Red232</strain>
    </source>
</reference>
<dbReference type="CDD" id="cd04724">
    <property type="entry name" value="Tryptophan_synthase_alpha"/>
    <property type="match status" value="1"/>
</dbReference>
<organism evidence="10 11">
    <name type="scientific">Anaeromyxobacter oryzae</name>
    <dbReference type="NCBI Taxonomy" id="2918170"/>
    <lineage>
        <taxon>Bacteria</taxon>
        <taxon>Pseudomonadati</taxon>
        <taxon>Myxococcota</taxon>
        <taxon>Myxococcia</taxon>
        <taxon>Myxococcales</taxon>
        <taxon>Cystobacterineae</taxon>
        <taxon>Anaeromyxobacteraceae</taxon>
        <taxon>Anaeromyxobacter</taxon>
    </lineage>
</organism>
<comment type="similarity">
    <text evidence="8 9">Belongs to the TrpA family.</text>
</comment>
<dbReference type="InterPro" id="IPR011060">
    <property type="entry name" value="RibuloseP-bd_barrel"/>
</dbReference>
<keyword evidence="4 8" id="KW-0822">Tryptophan biosynthesis</keyword>
<evidence type="ECO:0000256" key="3">
    <source>
        <dbReference type="ARBA" id="ARBA00022605"/>
    </source>
</evidence>
<keyword evidence="11" id="KW-1185">Reference proteome</keyword>
<evidence type="ECO:0000256" key="6">
    <source>
        <dbReference type="ARBA" id="ARBA00023239"/>
    </source>
</evidence>
<evidence type="ECO:0000256" key="9">
    <source>
        <dbReference type="RuleBase" id="RU003662"/>
    </source>
</evidence>
<dbReference type="Gene3D" id="3.20.20.70">
    <property type="entry name" value="Aldolase class I"/>
    <property type="match status" value="1"/>
</dbReference>
<dbReference type="Proteomes" id="UP001162891">
    <property type="component" value="Chromosome"/>
</dbReference>
<comment type="function">
    <text evidence="8">The alpha subunit is responsible for the aldol cleavage of indoleglycerol phosphate to indole and glyceraldehyde 3-phosphate.</text>
</comment>
<dbReference type="PANTHER" id="PTHR43406">
    <property type="entry name" value="TRYPTOPHAN SYNTHASE, ALPHA CHAIN"/>
    <property type="match status" value="1"/>
</dbReference>
<keyword evidence="3 8" id="KW-0028">Amino-acid biosynthesis</keyword>